<dbReference type="EMBL" id="RCHU01000133">
    <property type="protein sequence ID" value="TKS13663.1"/>
    <property type="molecule type" value="Genomic_DNA"/>
</dbReference>
<protein>
    <recommendedName>
        <fullName evidence="3">Tf2-1-like SH3-like domain-containing protein</fullName>
    </recommendedName>
</protein>
<dbReference type="Pfam" id="PF24626">
    <property type="entry name" value="SH3_Tf2-1"/>
    <property type="match status" value="1"/>
</dbReference>
<name>A0A4U5QRQ6_POPAL</name>
<evidence type="ECO:0000256" key="2">
    <source>
        <dbReference type="SAM" id="MobiDB-lite"/>
    </source>
</evidence>
<evidence type="ECO:0000259" key="3">
    <source>
        <dbReference type="Pfam" id="PF24626"/>
    </source>
</evidence>
<dbReference type="InterPro" id="IPR021109">
    <property type="entry name" value="Peptidase_aspartic_dom_sf"/>
</dbReference>
<gene>
    <name evidence="4" type="ORF">D5086_0000051570</name>
</gene>
<feature type="domain" description="Tf2-1-like SH3-like" evidence="3">
    <location>
        <begin position="391"/>
        <end position="450"/>
    </location>
</feature>
<dbReference type="PANTHER" id="PTHR35046:SF26">
    <property type="entry name" value="RNA-DIRECTED DNA POLYMERASE"/>
    <property type="match status" value="1"/>
</dbReference>
<accession>A0A4U5QRQ6</accession>
<feature type="coiled-coil region" evidence="1">
    <location>
        <begin position="354"/>
        <end position="381"/>
    </location>
</feature>
<evidence type="ECO:0000256" key="1">
    <source>
        <dbReference type="SAM" id="Coils"/>
    </source>
</evidence>
<reference evidence="4" key="1">
    <citation type="submission" date="2018-10" db="EMBL/GenBank/DDBJ databases">
        <title>Population genomic analysis revealed the cold adaptation of white poplar.</title>
        <authorList>
            <person name="Liu Y.-J."/>
        </authorList>
    </citation>
    <scope>NUCLEOTIDE SEQUENCE [LARGE SCALE GENOMIC DNA]</scope>
    <source>
        <strain evidence="4">PAL-ZL1</strain>
    </source>
</reference>
<dbReference type="InterPro" id="IPR056924">
    <property type="entry name" value="SH3_Tf2-1"/>
</dbReference>
<comment type="caution">
    <text evidence="4">The sequence shown here is derived from an EMBL/GenBank/DDBJ whole genome shotgun (WGS) entry which is preliminary data.</text>
</comment>
<dbReference type="PANTHER" id="PTHR35046">
    <property type="entry name" value="ZINC KNUCKLE (CCHC-TYPE) FAMILY PROTEIN"/>
    <property type="match status" value="1"/>
</dbReference>
<organism evidence="4">
    <name type="scientific">Populus alba</name>
    <name type="common">White poplar</name>
    <dbReference type="NCBI Taxonomy" id="43335"/>
    <lineage>
        <taxon>Eukaryota</taxon>
        <taxon>Viridiplantae</taxon>
        <taxon>Streptophyta</taxon>
        <taxon>Embryophyta</taxon>
        <taxon>Tracheophyta</taxon>
        <taxon>Spermatophyta</taxon>
        <taxon>Magnoliopsida</taxon>
        <taxon>eudicotyledons</taxon>
        <taxon>Gunneridae</taxon>
        <taxon>Pentapetalae</taxon>
        <taxon>rosids</taxon>
        <taxon>fabids</taxon>
        <taxon>Malpighiales</taxon>
        <taxon>Salicaceae</taxon>
        <taxon>Saliceae</taxon>
        <taxon>Populus</taxon>
    </lineage>
</organism>
<dbReference type="AlphaFoldDB" id="A0A4U5QRQ6"/>
<keyword evidence="1" id="KW-0175">Coiled coil</keyword>
<evidence type="ECO:0000313" key="4">
    <source>
        <dbReference type="EMBL" id="TKS13663.1"/>
    </source>
</evidence>
<dbReference type="CDD" id="cd00303">
    <property type="entry name" value="retropepsin_like"/>
    <property type="match status" value="1"/>
</dbReference>
<feature type="region of interest" description="Disordered" evidence="2">
    <location>
        <begin position="1"/>
        <end position="36"/>
    </location>
</feature>
<proteinExistence type="predicted"/>
<dbReference type="Gene3D" id="2.40.70.10">
    <property type="entry name" value="Acid Proteases"/>
    <property type="match status" value="1"/>
</dbReference>
<sequence>MAIEQKNKPSGQRTPDNGKEKSGGKKNSKKYTQKVISSSLSKSTKFCEHCKLSGHEKRKCWKLHPELFPTKWKKDDKGKRTMTAAIFDDHIELGQVEKADISLSLMAMPKETTPNLLTVFDEKEELFTLRIQVKHKIIEAIFDTGSQKNLISASLVQKFGLETIPHPRPYPLGWIQKELKIYRGLPRKRAVEHEIQVISESTLPNLCMYRNSVMENEEIKQQTQARLQQARHIKWMAYLQQFHLMIKYKKGSHNKLADMLSRPPVTALCLSVFMQVQPTLHEEYIDWYKEDPDFQKALAEFAINHTLHSSTNKSLSEVCSGFSPQSPFDLEFTIESTSQLEKGEGDRIRAQRFVDQIRKIHHKVEQQLQKAQQKYKERHDRHHKQGNFQEGDLVWLHLGKDRLLGEGKKLRPIRCGPFKIIRKIGDNACQLELPAFMEMYSVVNVEKLKLFEPSMLDDEPNGTLPTVEDLVTEKEVILSWRGKQLPPDVAQGNPSGSEEKANVQVRQNGSHGKLDKLSFLVSNSRTSRSWLVLAREAMIWDDRWLTPGLVCVCVCV</sequence>
<feature type="region of interest" description="Disordered" evidence="2">
    <location>
        <begin position="486"/>
        <end position="507"/>
    </location>
</feature>